<proteinExistence type="predicted"/>
<dbReference type="RefSeq" id="WP_340364584.1">
    <property type="nucleotide sequence ID" value="NZ_JBBKZV010000008.1"/>
</dbReference>
<dbReference type="Proteomes" id="UP001363010">
    <property type="component" value="Unassembled WGS sequence"/>
</dbReference>
<comment type="caution">
    <text evidence="1">The sequence shown here is derived from an EMBL/GenBank/DDBJ whole genome shotgun (WGS) entry which is preliminary data.</text>
</comment>
<keyword evidence="2" id="KW-1185">Reference proteome</keyword>
<evidence type="ECO:0000313" key="2">
    <source>
        <dbReference type="Proteomes" id="UP001363010"/>
    </source>
</evidence>
<protein>
    <submittedName>
        <fullName evidence="1">Uncharacterized protein</fullName>
    </submittedName>
</protein>
<dbReference type="EMBL" id="JBBKZV010000008">
    <property type="protein sequence ID" value="MEJ8823556.1"/>
    <property type="molecule type" value="Genomic_DNA"/>
</dbReference>
<evidence type="ECO:0000313" key="1">
    <source>
        <dbReference type="EMBL" id="MEJ8823556.1"/>
    </source>
</evidence>
<organism evidence="1 2">
    <name type="scientific">Variovorax humicola</name>
    <dbReference type="NCBI Taxonomy" id="1769758"/>
    <lineage>
        <taxon>Bacteria</taxon>
        <taxon>Pseudomonadati</taxon>
        <taxon>Pseudomonadota</taxon>
        <taxon>Betaproteobacteria</taxon>
        <taxon>Burkholderiales</taxon>
        <taxon>Comamonadaceae</taxon>
        <taxon>Variovorax</taxon>
    </lineage>
</organism>
<name>A0ABU8W0G4_9BURK</name>
<reference evidence="1 2" key="1">
    <citation type="submission" date="2024-03" db="EMBL/GenBank/DDBJ databases">
        <title>Novel species of the genus Variovorax.</title>
        <authorList>
            <person name="Liu Q."/>
            <person name="Xin Y.-H."/>
        </authorList>
    </citation>
    <scope>NUCLEOTIDE SEQUENCE [LARGE SCALE GENOMIC DNA]</scope>
    <source>
        <strain evidence="1 2">KACC 18501</strain>
    </source>
</reference>
<gene>
    <name evidence="1" type="ORF">WKW80_16170</name>
</gene>
<accession>A0ABU8W0G4</accession>
<sequence>MTAALIRRPELAKVEWFAAGLKLPQGAIAPGGRESYGQLSVVEMII</sequence>